<dbReference type="EMBL" id="CP034438">
    <property type="protein sequence ID" value="AZN29068.1"/>
    <property type="molecule type" value="Genomic_DNA"/>
</dbReference>
<dbReference type="KEGG" id="fsl:EJO69_01205"/>
<accession>A0A3Q8WTS4</accession>
<dbReference type="OrthoDB" id="9992202at2"/>
<evidence type="ECO:0000313" key="2">
    <source>
        <dbReference type="Proteomes" id="UP000270021"/>
    </source>
</evidence>
<proteinExistence type="predicted"/>
<keyword evidence="2" id="KW-1185">Reference proteome</keyword>
<dbReference type="AlphaFoldDB" id="A0A3Q8WTS4"/>
<sequence>MRSRAARGVIATAAASLVLTAAMVAAFVVGGDSGEVSRDAYRTSLTAKLHHDGRLAIPENATAAEEDFFLTCLANGTYSTLTAEALRIVIDSDNIKTMHDADLGRLVNRAEVCRTEVFAARDAGSADRT</sequence>
<evidence type="ECO:0000313" key="1">
    <source>
        <dbReference type="EMBL" id="AZN29068.1"/>
    </source>
</evidence>
<dbReference type="Proteomes" id="UP000270021">
    <property type="component" value="Chromosome"/>
</dbReference>
<name>A0A3Q8WTS4_9ACTO</name>
<dbReference type="RefSeq" id="WP_126038138.1">
    <property type="nucleotide sequence ID" value="NZ_CP034438.1"/>
</dbReference>
<gene>
    <name evidence="1" type="ORF">EJO69_01205</name>
</gene>
<protein>
    <submittedName>
        <fullName evidence="1">Uncharacterized protein</fullName>
    </submittedName>
</protein>
<reference evidence="1 2" key="1">
    <citation type="submission" date="2018-12" db="EMBL/GenBank/DDBJ databases">
        <title>Complete genome sequence of Flaviflexus salsibiostraticola KCTC 33148.</title>
        <authorList>
            <person name="Bae J.-W."/>
        </authorList>
    </citation>
    <scope>NUCLEOTIDE SEQUENCE [LARGE SCALE GENOMIC DNA]</scope>
    <source>
        <strain evidence="1 2">KCTC 33148</strain>
    </source>
</reference>
<organism evidence="1 2">
    <name type="scientific">Flaviflexus salsibiostraticola</name>
    <dbReference type="NCBI Taxonomy" id="1282737"/>
    <lineage>
        <taxon>Bacteria</taxon>
        <taxon>Bacillati</taxon>
        <taxon>Actinomycetota</taxon>
        <taxon>Actinomycetes</taxon>
        <taxon>Actinomycetales</taxon>
        <taxon>Actinomycetaceae</taxon>
        <taxon>Flaviflexus</taxon>
    </lineage>
</organism>